<protein>
    <submittedName>
        <fullName evidence="2">Uncharacterized protein</fullName>
    </submittedName>
</protein>
<dbReference type="Proteomes" id="UP000246121">
    <property type="component" value="Unassembled WGS sequence"/>
</dbReference>
<feature type="compositionally biased region" description="Polar residues" evidence="1">
    <location>
        <begin position="81"/>
        <end position="119"/>
    </location>
</feature>
<accession>A0A2V2VL74</accession>
<comment type="caution">
    <text evidence="2">The sequence shown here is derived from an EMBL/GenBank/DDBJ whole genome shotgun (WGS) entry which is preliminary data.</text>
</comment>
<dbReference type="VEuPathDB" id="TriTrypDB:TCDM_02650"/>
<feature type="region of interest" description="Disordered" evidence="1">
    <location>
        <begin position="55"/>
        <end position="123"/>
    </location>
</feature>
<dbReference type="VEuPathDB" id="TriTrypDB:ECC02_003956"/>
<gene>
    <name evidence="2" type="ORF">C4B63_20g145</name>
</gene>
<dbReference type="VEuPathDB" id="TriTrypDB:TcYC6_0050340"/>
<organism evidence="2 3">
    <name type="scientific">Trypanosoma cruzi</name>
    <dbReference type="NCBI Taxonomy" id="5693"/>
    <lineage>
        <taxon>Eukaryota</taxon>
        <taxon>Discoba</taxon>
        <taxon>Euglenozoa</taxon>
        <taxon>Kinetoplastea</taxon>
        <taxon>Metakinetoplastina</taxon>
        <taxon>Trypanosomatida</taxon>
        <taxon>Trypanosomatidae</taxon>
        <taxon>Trypanosoma</taxon>
        <taxon>Schizotrypanum</taxon>
    </lineage>
</organism>
<proteinExistence type="predicted"/>
<reference evidence="2 3" key="1">
    <citation type="journal article" date="2018" name="Microb. Genom.">
        <title>Expanding an expanded genome: long-read sequencing of Trypanosoma cruzi.</title>
        <authorList>
            <person name="Berna L."/>
            <person name="Rodriguez M."/>
            <person name="Chiribao M.L."/>
            <person name="Parodi-Talice A."/>
            <person name="Pita S."/>
            <person name="Rijo G."/>
            <person name="Alvarez-Valin F."/>
            <person name="Robello C."/>
        </authorList>
    </citation>
    <scope>NUCLEOTIDE SEQUENCE [LARGE SCALE GENOMIC DNA]</scope>
    <source>
        <strain evidence="2 3">Dm28c</strain>
    </source>
</reference>
<dbReference type="VEuPathDB" id="TriTrypDB:TCDM_02651"/>
<dbReference type="VEuPathDB" id="TriTrypDB:TcCL_ESM00953"/>
<dbReference type="VEuPathDB" id="TriTrypDB:TcCLB.511021.40"/>
<dbReference type="VEuPathDB" id="TriTrypDB:Tc_MARK_2769"/>
<dbReference type="AlphaFoldDB" id="A0A2V2VL74"/>
<dbReference type="VEuPathDB" id="TriTrypDB:TCSYLVIO_005291"/>
<dbReference type="EMBL" id="PRFA01000020">
    <property type="protein sequence ID" value="PWU95958.1"/>
    <property type="molecule type" value="Genomic_DNA"/>
</dbReference>
<dbReference type="VEuPathDB" id="TriTrypDB:BCY84_01555"/>
<evidence type="ECO:0000256" key="1">
    <source>
        <dbReference type="SAM" id="MobiDB-lite"/>
    </source>
</evidence>
<dbReference type="VEuPathDB" id="TriTrypDB:TcBrA4_0036310"/>
<sequence>MFELWEKFGKRNIAETEEKNGDDCYLLSALRRLHAKLLAAQPEFTEEDVIIIAYPSPGGSPTHSPSTSPRDRDADCEQDDSSWNTGGEKSSKSSTPTRDTGNGNVALTPPGQGSTSSKITAMGTGKELTSRDFLALVRNFDEKALLRNRKAASDALKLLSDAYALTWRDKRYFTSATLMTSVGSSRLMAASARELGGRGNSSVLSTVRRPIFAPSSSFRAPTHKPSQNLVLLMGKCVESLLVYANESLSLRTMISSNVTLLRLLCFVCGESRKLESSSFGSGWRDIDEELNELVSHWQLFSLSLPLLVALQECYLLEFLLDAALPPTVCSSKYDGIALVLHEKKRRLMTEMMSSRTGFGSITRGLPLISLAAIVSMSIFAEPKLRARVLDRMTGEGLLQTIRDELESTVNNFKRLMTGESDGQSQRAASCSPSKRSGGFFSFFQSKARRVRREEKMLTGMQDSPLRRLGSCLEILQNLTAPNLAQEAAPARTMKGVVRATAWASQIEDVREICTLLLNLSSIMAGSDTPFFFLRPLQEQVMECVRQIASYSAVLYGVVVETVDSALSEYARECTNGQRDITAPLLPLLVELLCLKQHAEANGECVGRWFTCLTECLVPQAFDVPVLTCNRAGNRYSWSKGVRRKSSNSRCDAPVLARNLRREEIISLSPYFRFASRLILETKWRDGAEPFLARIALLAYNVLLTQARRPNLIFGQASACYDAVAPLLETPNGVLPGGSSSGTRELCGTPTRRSGRTPDSSSSPGRKRCRSVSEGATNTGDEVFVPSPSQSPLFLEAYSSFSEAEKGRDSDGVSRGECSPSCALTAPSWRQRISLSAFLGLFGEAFPE</sequence>
<dbReference type="VEuPathDB" id="TriTrypDB:C4B63_20g145"/>
<feature type="region of interest" description="Disordered" evidence="1">
    <location>
        <begin position="732"/>
        <end position="788"/>
    </location>
</feature>
<evidence type="ECO:0000313" key="2">
    <source>
        <dbReference type="EMBL" id="PWU95958.1"/>
    </source>
</evidence>
<dbReference type="VEuPathDB" id="TriTrypDB:TCDM_02649"/>
<dbReference type="VEuPathDB" id="TriTrypDB:C3747_234g29"/>
<feature type="compositionally biased region" description="Low complexity" evidence="1">
    <location>
        <begin position="55"/>
        <end position="68"/>
    </location>
</feature>
<dbReference type="VEuPathDB" id="TriTrypDB:TcCLB.511537.24"/>
<name>A0A2V2VL74_TRYCR</name>
<dbReference type="VEuPathDB" id="TriTrypDB:TcG_00081"/>
<evidence type="ECO:0000313" key="3">
    <source>
        <dbReference type="Proteomes" id="UP000246121"/>
    </source>
</evidence>